<dbReference type="STRING" id="74557.A0A1V9Y426"/>
<dbReference type="Gene3D" id="1.10.287.4070">
    <property type="match status" value="1"/>
</dbReference>
<keyword evidence="4" id="KW-1185">Reference proteome</keyword>
<dbReference type="InterPro" id="IPR042239">
    <property type="entry name" value="Nop_C"/>
</dbReference>
<comment type="caution">
    <text evidence="3">The sequence shown here is derived from an EMBL/GenBank/DDBJ whole genome shotgun (WGS) entry which is preliminary data.</text>
</comment>
<keyword evidence="3" id="KW-0687">Ribonucleoprotein</keyword>
<sequence>MSSLADSFLEDLDELSGSSSSGSEQEDVEMTLDDEATAAETAKKEADVDAILRAAANSGKGLAAVAQLRKKTSYGEHMKSVDKYLAQGTSQSTLALNGEEYQLIVASNDLMVRIDDEIIVVHRYLIELYSKKFPGLETLVPAPLEYARVAQRIANQNDMTLVDITDIVPSATVMSIQLTGSSGKGLQLNPEELQMMLDTCEEVIALDSDKGKILQFVETRMIYLAPNLSALIGTRITAQLIGIAGGVDELSRIPSCNIQVLGQQKRVLAGYSSMSTLRHTGILFNCELIQSLPPDLRMKAQRVVAGKVALAARVDSQPHRTASCGQQFYIDLLDKFEKWQAPNKAKTKKALPRP</sequence>
<dbReference type="PANTHER" id="PTHR13904">
    <property type="entry name" value="PRE-MRNA SPLICING FACTOR PRP31"/>
    <property type="match status" value="1"/>
</dbReference>
<evidence type="ECO:0000313" key="4">
    <source>
        <dbReference type="Proteomes" id="UP000243217"/>
    </source>
</evidence>
<dbReference type="Pfam" id="PF01798">
    <property type="entry name" value="Nop"/>
    <property type="match status" value="1"/>
</dbReference>
<evidence type="ECO:0000259" key="2">
    <source>
        <dbReference type="PROSITE" id="PS51358"/>
    </source>
</evidence>
<dbReference type="InterPro" id="IPR002687">
    <property type="entry name" value="Nop_dom"/>
</dbReference>
<dbReference type="GO" id="GO:0000244">
    <property type="term" value="P:spliceosomal tri-snRNP complex assembly"/>
    <property type="evidence" value="ECO:0007669"/>
    <property type="project" value="InterPro"/>
</dbReference>
<name>A0A1V9Y426_9STRA</name>
<organism evidence="3 4">
    <name type="scientific">Thraustotheca clavata</name>
    <dbReference type="NCBI Taxonomy" id="74557"/>
    <lineage>
        <taxon>Eukaryota</taxon>
        <taxon>Sar</taxon>
        <taxon>Stramenopiles</taxon>
        <taxon>Oomycota</taxon>
        <taxon>Saprolegniomycetes</taxon>
        <taxon>Saprolegniales</taxon>
        <taxon>Achlyaceae</taxon>
        <taxon>Thraustotheca</taxon>
    </lineage>
</organism>
<dbReference type="OrthoDB" id="4771285at2759"/>
<dbReference type="PROSITE" id="PS51358">
    <property type="entry name" value="NOP"/>
    <property type="match status" value="1"/>
</dbReference>
<gene>
    <name evidence="3" type="ORF">THRCLA_12053</name>
</gene>
<dbReference type="GO" id="GO:0071011">
    <property type="term" value="C:precatalytic spliceosome"/>
    <property type="evidence" value="ECO:0007669"/>
    <property type="project" value="TreeGrafter"/>
</dbReference>
<feature type="compositionally biased region" description="Acidic residues" evidence="1">
    <location>
        <begin position="24"/>
        <end position="37"/>
    </location>
</feature>
<dbReference type="InterPro" id="IPR012976">
    <property type="entry name" value="NOSIC"/>
</dbReference>
<dbReference type="FunFam" id="1.10.246.90:FF:000002">
    <property type="entry name" value="U4/U6 small nuclear ribonucleoprotein Prp31"/>
    <property type="match status" value="1"/>
</dbReference>
<dbReference type="Gene3D" id="1.10.246.90">
    <property type="entry name" value="Nop domain"/>
    <property type="match status" value="1"/>
</dbReference>
<dbReference type="GO" id="GO:0005687">
    <property type="term" value="C:U4 snRNP"/>
    <property type="evidence" value="ECO:0007669"/>
    <property type="project" value="TreeGrafter"/>
</dbReference>
<feature type="domain" description="Nop" evidence="2">
    <location>
        <begin position="224"/>
        <end position="341"/>
    </location>
</feature>
<accession>A0A1V9Y426</accession>
<feature type="non-terminal residue" evidence="3">
    <location>
        <position position="354"/>
    </location>
</feature>
<proteinExistence type="predicted"/>
<evidence type="ECO:0000313" key="3">
    <source>
        <dbReference type="EMBL" id="OQR80462.1"/>
    </source>
</evidence>
<dbReference type="EMBL" id="JNBS01005268">
    <property type="protein sequence ID" value="OQR80462.1"/>
    <property type="molecule type" value="Genomic_DNA"/>
</dbReference>
<dbReference type="AlphaFoldDB" id="A0A1V9Y426"/>
<dbReference type="InterPro" id="IPR027105">
    <property type="entry name" value="Prp31"/>
</dbReference>
<dbReference type="GO" id="GO:0046540">
    <property type="term" value="C:U4/U6 x U5 tri-snRNP complex"/>
    <property type="evidence" value="ECO:0007669"/>
    <property type="project" value="InterPro"/>
</dbReference>
<dbReference type="Proteomes" id="UP000243217">
    <property type="component" value="Unassembled WGS sequence"/>
</dbReference>
<protein>
    <submittedName>
        <fullName evidence="3">U4/U6 small nuclear ribonucleoprotein Prp31</fullName>
    </submittedName>
</protein>
<dbReference type="PANTHER" id="PTHR13904:SF0">
    <property type="entry name" value="U4_U6 SMALL NUCLEAR RIBONUCLEOPROTEIN PRP31"/>
    <property type="match status" value="1"/>
</dbReference>
<dbReference type="InterPro" id="IPR036070">
    <property type="entry name" value="Nop_dom_sf"/>
</dbReference>
<dbReference type="SUPFAM" id="SSF89124">
    <property type="entry name" value="Nop domain"/>
    <property type="match status" value="1"/>
</dbReference>
<dbReference type="SMART" id="SM00931">
    <property type="entry name" value="NOSIC"/>
    <property type="match status" value="1"/>
</dbReference>
<reference evidence="3 4" key="1">
    <citation type="journal article" date="2014" name="Genome Biol. Evol.">
        <title>The secreted proteins of Achlya hypogyna and Thraustotheca clavata identify the ancestral oomycete secretome and reveal gene acquisitions by horizontal gene transfer.</title>
        <authorList>
            <person name="Misner I."/>
            <person name="Blouin N."/>
            <person name="Leonard G."/>
            <person name="Richards T.A."/>
            <person name="Lane C.E."/>
        </authorList>
    </citation>
    <scope>NUCLEOTIDE SEQUENCE [LARGE SCALE GENOMIC DNA]</scope>
    <source>
        <strain evidence="3 4">ATCC 34112</strain>
    </source>
</reference>
<evidence type="ECO:0000256" key="1">
    <source>
        <dbReference type="SAM" id="MobiDB-lite"/>
    </source>
</evidence>
<feature type="region of interest" description="Disordered" evidence="1">
    <location>
        <begin position="1"/>
        <end position="41"/>
    </location>
</feature>